<dbReference type="Proteomes" id="UP000265645">
    <property type="component" value="Unassembled WGS sequence"/>
</dbReference>
<gene>
    <name evidence="1" type="ORF">M1K003_2814</name>
</gene>
<dbReference type="RefSeq" id="WP_117195084.1">
    <property type="nucleotide sequence ID" value="NZ_BDVT01000030.1"/>
</dbReference>
<proteinExistence type="predicted"/>
<dbReference type="AlphaFoldDB" id="A0A9P2YZN6"/>
<evidence type="ECO:0000313" key="2">
    <source>
        <dbReference type="Proteomes" id="UP000265645"/>
    </source>
</evidence>
<name>A0A9P2YZN6_STAAU</name>
<comment type="caution">
    <text evidence="1">The sequence shown here is derived from an EMBL/GenBank/DDBJ whole genome shotgun (WGS) entry which is preliminary data.</text>
</comment>
<protein>
    <submittedName>
        <fullName evidence="1">Uncharacterized protein</fullName>
    </submittedName>
</protein>
<organism evidence="1 2">
    <name type="scientific">Staphylococcus aureus</name>
    <dbReference type="NCBI Taxonomy" id="1280"/>
    <lineage>
        <taxon>Bacteria</taxon>
        <taxon>Bacillati</taxon>
        <taxon>Bacillota</taxon>
        <taxon>Bacilli</taxon>
        <taxon>Bacillales</taxon>
        <taxon>Staphylococcaceae</taxon>
        <taxon>Staphylococcus</taxon>
    </lineage>
</organism>
<evidence type="ECO:0000313" key="1">
    <source>
        <dbReference type="EMBL" id="GBV21791.1"/>
    </source>
</evidence>
<dbReference type="EMBL" id="BDVT01000030">
    <property type="protein sequence ID" value="GBV21791.1"/>
    <property type="molecule type" value="Genomic_DNA"/>
</dbReference>
<reference evidence="2" key="1">
    <citation type="submission" date="2017-08" db="EMBL/GenBank/DDBJ databases">
        <title>Protection against atopic dermatitis through acquisition of Staphylococcus quorum-sensing agr mutations in the skin.</title>
        <authorList>
            <person name="Nakamura Y."/>
            <person name="Takahashi H."/>
            <person name="Takaya A."/>
            <person name="Inoue Y."/>
            <person name="Katayama Y."/>
            <person name="Kusuya Y."/>
            <person name="Shoji T."/>
            <person name="Takada S."/>
            <person name="Nakagawa S."/>
            <person name="Oguma R."/>
            <person name="Ozawa N."/>
            <person name="Yamaide F."/>
            <person name="Suzuki S."/>
            <person name="Villaruz A."/>
            <person name="Otto M."/>
            <person name="Matsue H."/>
            <person name="Nunez G."/>
            <person name="Shimojo N."/>
        </authorList>
    </citation>
    <scope>NUCLEOTIDE SEQUENCE [LARGE SCALE GENOMIC DNA]</scope>
    <source>
        <strain evidence="2">M1K003</strain>
    </source>
</reference>
<sequence>MIRIKLLKEDELYTRTQANRNLDISTNAFYKYYIDQMEMKEDFVTGKTRLYKGSTINDVSIALNDDKRTPVYLIEEDLKMLHFDATGELIDDLRQFNASETYTDDELKELQENL</sequence>
<accession>A0A9P2YZN6</accession>